<comment type="caution">
    <text evidence="2">The sequence shown here is derived from an EMBL/GenBank/DDBJ whole genome shotgun (WGS) entry which is preliminary data.</text>
</comment>
<keyword evidence="1" id="KW-0175">Coiled coil</keyword>
<gene>
    <name evidence="2" type="ORF">AKO1_009019</name>
</gene>
<dbReference type="InterPro" id="IPR044706">
    <property type="entry name" value="AUG5_plant"/>
</dbReference>
<proteinExistence type="predicted"/>
<evidence type="ECO:0000313" key="2">
    <source>
        <dbReference type="EMBL" id="KAL0489086.1"/>
    </source>
</evidence>
<dbReference type="AlphaFoldDB" id="A0AAW2ZH11"/>
<sequence length="594" mass="69162">MSSTRHNQTVAHNTVKVQPGKVASLVSEWINDDIGYNPRRVHTDEERNKAPSTTQIKEICRHDMLSVWDYLISNVHNSKNVDHMKKNLQINGKTIHDQIQKQREARNELIQRRQDVKARIQQIREELLPKLEHQIDQARTNLINDQQENNVQVDSFDFADKQAYILKAYEKKCRYNNFILEGYNNQVLKEIQLFSQKQDVQQRVQDILNEYNKVNTAKDLVPIDLTSNAPLLLKSIISIKKSKVEEGRRDAYSTENEVKHPKLSTLLHRMAQEHIDNFIETEKLLNESNKMEKQLDKLKNFWHERDGSIFSTVQLDQLYELIDKEMIFVADCAARNILESHNQEVTTLIEELKKYRDGLSSRFSTKSELEKQIKQKETVYEGMCHTHSQIHNDMTSLIHGSAQVVENHIKPFKDSLVLKVGSTKNLFYKELKLFEDQPLVCSYVDEQNIRHKDKHMLVNASQPKNEKFSCFREVASELNHALYKTPESLYDKVHQITRDTLSIESSEMRLKNALDSSVRINANLDQGPEVVADIVNNCDKLDTEKHQVWLPVCKEILSECQITDHESEMVLLLKEESFSVPANNIDWTLLNKNV</sequence>
<name>A0AAW2ZH11_9EUKA</name>
<organism evidence="2 3">
    <name type="scientific">Acrasis kona</name>
    <dbReference type="NCBI Taxonomy" id="1008807"/>
    <lineage>
        <taxon>Eukaryota</taxon>
        <taxon>Discoba</taxon>
        <taxon>Heterolobosea</taxon>
        <taxon>Tetramitia</taxon>
        <taxon>Eutetramitia</taxon>
        <taxon>Acrasidae</taxon>
        <taxon>Acrasis</taxon>
    </lineage>
</organism>
<evidence type="ECO:0000256" key="1">
    <source>
        <dbReference type="SAM" id="Coils"/>
    </source>
</evidence>
<dbReference type="PANTHER" id="PTHR34968">
    <property type="entry name" value="AUGMIN SUBUNIT 5"/>
    <property type="match status" value="1"/>
</dbReference>
<reference evidence="2 3" key="1">
    <citation type="submission" date="2024-03" db="EMBL/GenBank/DDBJ databases">
        <title>The Acrasis kona genome and developmental transcriptomes reveal deep origins of eukaryotic multicellular pathways.</title>
        <authorList>
            <person name="Sheikh S."/>
            <person name="Fu C.-J."/>
            <person name="Brown M.W."/>
            <person name="Baldauf S.L."/>
        </authorList>
    </citation>
    <scope>NUCLEOTIDE SEQUENCE [LARGE SCALE GENOMIC DNA]</scope>
    <source>
        <strain evidence="2 3">ATCC MYA-3509</strain>
    </source>
</reference>
<feature type="coiled-coil region" evidence="1">
    <location>
        <begin position="99"/>
        <end position="148"/>
    </location>
</feature>
<evidence type="ECO:0000313" key="3">
    <source>
        <dbReference type="Proteomes" id="UP001431209"/>
    </source>
</evidence>
<dbReference type="InterPro" id="IPR029131">
    <property type="entry name" value="HAUS5"/>
</dbReference>
<dbReference type="GO" id="GO:0070652">
    <property type="term" value="C:HAUS complex"/>
    <property type="evidence" value="ECO:0007669"/>
    <property type="project" value="InterPro"/>
</dbReference>
<keyword evidence="3" id="KW-1185">Reference proteome</keyword>
<accession>A0AAW2ZH11</accession>
<dbReference type="EMBL" id="JAOPGA020001514">
    <property type="protein sequence ID" value="KAL0489086.1"/>
    <property type="molecule type" value="Genomic_DNA"/>
</dbReference>
<dbReference type="GO" id="GO:0005876">
    <property type="term" value="C:spindle microtubule"/>
    <property type="evidence" value="ECO:0007669"/>
    <property type="project" value="InterPro"/>
</dbReference>
<dbReference type="Proteomes" id="UP001431209">
    <property type="component" value="Unassembled WGS sequence"/>
</dbReference>
<dbReference type="Pfam" id="PF14817">
    <property type="entry name" value="HAUS5"/>
    <property type="match status" value="2"/>
</dbReference>
<dbReference type="PANTHER" id="PTHR34968:SF1">
    <property type="entry name" value="AUGMIN SUBUNIT 5"/>
    <property type="match status" value="1"/>
</dbReference>
<dbReference type="GO" id="GO:0051225">
    <property type="term" value="P:spindle assembly"/>
    <property type="evidence" value="ECO:0007669"/>
    <property type="project" value="InterPro"/>
</dbReference>
<protein>
    <submittedName>
        <fullName evidence="2">Uncharacterized protein</fullName>
    </submittedName>
</protein>